<organism evidence="2 3">
    <name type="scientific">Dibothriocephalus latus</name>
    <name type="common">Fish tapeworm</name>
    <name type="synonym">Diphyllobothrium latum</name>
    <dbReference type="NCBI Taxonomy" id="60516"/>
    <lineage>
        <taxon>Eukaryota</taxon>
        <taxon>Metazoa</taxon>
        <taxon>Spiralia</taxon>
        <taxon>Lophotrochozoa</taxon>
        <taxon>Platyhelminthes</taxon>
        <taxon>Cestoda</taxon>
        <taxon>Eucestoda</taxon>
        <taxon>Diphyllobothriidea</taxon>
        <taxon>Diphyllobothriidae</taxon>
        <taxon>Dibothriocephalus</taxon>
    </lineage>
</organism>
<gene>
    <name evidence="2" type="ORF">DILT_LOCUS5453</name>
</gene>
<protein>
    <recommendedName>
        <fullName evidence="1">Tyrosine-protein phosphatase domain-containing protein</fullName>
    </recommendedName>
</protein>
<evidence type="ECO:0000313" key="3">
    <source>
        <dbReference type="Proteomes" id="UP000281553"/>
    </source>
</evidence>
<dbReference type="SUPFAM" id="SSF52799">
    <property type="entry name" value="(Phosphotyrosine protein) phosphatases II"/>
    <property type="match status" value="1"/>
</dbReference>
<dbReference type="EMBL" id="UYRU01047440">
    <property type="protein sequence ID" value="VDN09622.1"/>
    <property type="molecule type" value="Genomic_DNA"/>
</dbReference>
<evidence type="ECO:0000313" key="2">
    <source>
        <dbReference type="EMBL" id="VDN09622.1"/>
    </source>
</evidence>
<dbReference type="Pfam" id="PF00102">
    <property type="entry name" value="Y_phosphatase"/>
    <property type="match status" value="1"/>
</dbReference>
<dbReference type="Proteomes" id="UP000281553">
    <property type="component" value="Unassembled WGS sequence"/>
</dbReference>
<dbReference type="InterPro" id="IPR050348">
    <property type="entry name" value="Protein-Tyr_Phosphatase"/>
</dbReference>
<evidence type="ECO:0000259" key="1">
    <source>
        <dbReference type="PROSITE" id="PS50055"/>
    </source>
</evidence>
<reference evidence="2 3" key="1">
    <citation type="submission" date="2018-11" db="EMBL/GenBank/DDBJ databases">
        <authorList>
            <consortium name="Pathogen Informatics"/>
        </authorList>
    </citation>
    <scope>NUCLEOTIDE SEQUENCE [LARGE SCALE GENOMIC DNA]</scope>
</reference>
<dbReference type="PANTHER" id="PTHR19134:SF449">
    <property type="entry name" value="TYROSINE-PROTEIN PHOSPHATASE 1"/>
    <property type="match status" value="1"/>
</dbReference>
<dbReference type="Gene3D" id="3.90.190.10">
    <property type="entry name" value="Protein tyrosine phosphatase superfamily"/>
    <property type="match status" value="1"/>
</dbReference>
<dbReference type="GO" id="GO:0004725">
    <property type="term" value="F:protein tyrosine phosphatase activity"/>
    <property type="evidence" value="ECO:0007669"/>
    <property type="project" value="InterPro"/>
</dbReference>
<accession>A0A3P7NMM5</accession>
<dbReference type="PANTHER" id="PTHR19134">
    <property type="entry name" value="RECEPTOR-TYPE TYROSINE-PROTEIN PHOSPHATASE"/>
    <property type="match status" value="1"/>
</dbReference>
<dbReference type="InterPro" id="IPR029021">
    <property type="entry name" value="Prot-tyrosine_phosphatase-like"/>
</dbReference>
<sequence>MPTTYMKACGYDAMGRAKVASKTSLPEYIATQAPLTHTEADFHYMVHQQRSPVVLMLCNTFEGGSNKCGQYWPDAEGFPVVKRSLTRTVTVTLQQTIPSDFMVTRMLTVQPEGESKLIFSTAYDTRCVFVWPFCMLRVVAGVVFSVDIDAAPFSGLG</sequence>
<dbReference type="AlphaFoldDB" id="A0A3P7NMM5"/>
<name>A0A3P7NMM5_DIBLA</name>
<dbReference type="PROSITE" id="PS50055">
    <property type="entry name" value="TYR_PHOSPHATASE_PTP"/>
    <property type="match status" value="1"/>
</dbReference>
<dbReference type="InterPro" id="IPR000242">
    <property type="entry name" value="PTP_cat"/>
</dbReference>
<keyword evidence="3" id="KW-1185">Reference proteome</keyword>
<dbReference type="OrthoDB" id="5855260at2759"/>
<proteinExistence type="predicted"/>
<feature type="domain" description="Tyrosine-protein phosphatase" evidence="1">
    <location>
        <begin position="1"/>
        <end position="132"/>
    </location>
</feature>